<keyword evidence="2" id="KW-1185">Reference proteome</keyword>
<proteinExistence type="predicted"/>
<protein>
    <submittedName>
        <fullName evidence="1">Uncharacterized protein</fullName>
    </submittedName>
</protein>
<feature type="non-terminal residue" evidence="1">
    <location>
        <position position="63"/>
    </location>
</feature>
<gene>
    <name evidence="1" type="ORF">BG011_000416</name>
</gene>
<dbReference type="OrthoDB" id="2445163at2759"/>
<accession>A0A9P6TVU7</accession>
<sequence length="63" mass="7768">MDTQMEAWKQAIEKTNEDGLRAWWKYHKEWKEEQEQARQVMKVTRKLPPEFKSADEEEIWDSI</sequence>
<evidence type="ECO:0000313" key="2">
    <source>
        <dbReference type="Proteomes" id="UP000726737"/>
    </source>
</evidence>
<dbReference type="EMBL" id="JAAAJA010001082">
    <property type="protein sequence ID" value="KAG0248159.1"/>
    <property type="molecule type" value="Genomic_DNA"/>
</dbReference>
<organism evidence="1 2">
    <name type="scientific">Mortierella polycephala</name>
    <dbReference type="NCBI Taxonomy" id="41804"/>
    <lineage>
        <taxon>Eukaryota</taxon>
        <taxon>Fungi</taxon>
        <taxon>Fungi incertae sedis</taxon>
        <taxon>Mucoromycota</taxon>
        <taxon>Mortierellomycotina</taxon>
        <taxon>Mortierellomycetes</taxon>
        <taxon>Mortierellales</taxon>
        <taxon>Mortierellaceae</taxon>
        <taxon>Mortierella</taxon>
    </lineage>
</organism>
<dbReference type="Proteomes" id="UP000726737">
    <property type="component" value="Unassembled WGS sequence"/>
</dbReference>
<comment type="caution">
    <text evidence="1">The sequence shown here is derived from an EMBL/GenBank/DDBJ whole genome shotgun (WGS) entry which is preliminary data.</text>
</comment>
<reference evidence="1" key="1">
    <citation type="journal article" date="2020" name="Fungal Divers.">
        <title>Resolving the Mortierellaceae phylogeny through synthesis of multi-gene phylogenetics and phylogenomics.</title>
        <authorList>
            <person name="Vandepol N."/>
            <person name="Liber J."/>
            <person name="Desiro A."/>
            <person name="Na H."/>
            <person name="Kennedy M."/>
            <person name="Barry K."/>
            <person name="Grigoriev I.V."/>
            <person name="Miller A.N."/>
            <person name="O'Donnell K."/>
            <person name="Stajich J.E."/>
            <person name="Bonito G."/>
        </authorList>
    </citation>
    <scope>NUCLEOTIDE SEQUENCE</scope>
    <source>
        <strain evidence="1">KOD948</strain>
    </source>
</reference>
<evidence type="ECO:0000313" key="1">
    <source>
        <dbReference type="EMBL" id="KAG0248159.1"/>
    </source>
</evidence>
<dbReference type="AlphaFoldDB" id="A0A9P6TVU7"/>
<name>A0A9P6TVU7_9FUNG</name>